<protein>
    <recommendedName>
        <fullName evidence="2">Endonuclease/exonuclease/phosphatase domain-containing protein</fullName>
    </recommendedName>
</protein>
<accession>A0AAW2VIF3</accession>
<proteinExistence type="predicted"/>
<dbReference type="InterPro" id="IPR036691">
    <property type="entry name" value="Endo/exonu/phosph_ase_sf"/>
</dbReference>
<reference evidence="1" key="1">
    <citation type="submission" date="2020-06" db="EMBL/GenBank/DDBJ databases">
        <authorList>
            <person name="Li T."/>
            <person name="Hu X."/>
            <person name="Zhang T."/>
            <person name="Song X."/>
            <person name="Zhang H."/>
            <person name="Dai N."/>
            <person name="Sheng W."/>
            <person name="Hou X."/>
            <person name="Wei L."/>
        </authorList>
    </citation>
    <scope>NUCLEOTIDE SEQUENCE</scope>
    <source>
        <strain evidence="1">KEN1</strain>
        <tissue evidence="1">Leaf</tissue>
    </source>
</reference>
<comment type="caution">
    <text evidence="1">The sequence shown here is derived from an EMBL/GenBank/DDBJ whole genome shotgun (WGS) entry which is preliminary data.</text>
</comment>
<reference evidence="1" key="2">
    <citation type="journal article" date="2024" name="Plant">
        <title>Genomic evolution and insights into agronomic trait innovations of Sesamum species.</title>
        <authorList>
            <person name="Miao H."/>
            <person name="Wang L."/>
            <person name="Qu L."/>
            <person name="Liu H."/>
            <person name="Sun Y."/>
            <person name="Le M."/>
            <person name="Wang Q."/>
            <person name="Wei S."/>
            <person name="Zheng Y."/>
            <person name="Lin W."/>
            <person name="Duan Y."/>
            <person name="Cao H."/>
            <person name="Xiong S."/>
            <person name="Wang X."/>
            <person name="Wei L."/>
            <person name="Li C."/>
            <person name="Ma Q."/>
            <person name="Ju M."/>
            <person name="Zhao R."/>
            <person name="Li G."/>
            <person name="Mu C."/>
            <person name="Tian Q."/>
            <person name="Mei H."/>
            <person name="Zhang T."/>
            <person name="Gao T."/>
            <person name="Zhang H."/>
        </authorList>
    </citation>
    <scope>NUCLEOTIDE SEQUENCE</scope>
    <source>
        <strain evidence="1">KEN1</strain>
    </source>
</reference>
<dbReference type="SUPFAM" id="SSF56219">
    <property type="entry name" value="DNase I-like"/>
    <property type="match status" value="1"/>
</dbReference>
<dbReference type="Gene3D" id="3.60.10.10">
    <property type="entry name" value="Endonuclease/exonuclease/phosphatase"/>
    <property type="match status" value="1"/>
</dbReference>
<sequence length="241" mass="27827">MSFSCNHIYARVSNWNLEKPCGRFTGFYRGPKTSNRPASWDLLRRVGDLLNFPWICAGDFNAILTDSEKDGSAPTQQRQLRGFREALNDSGLYDCDHYPILFERRPSTRKGAYQANRPLRFEALWIKSKTCDSNLWGYFSAKDLCSTLMAELENCKFGLLRWSKDEFGDISGKINWLEKEIDSLQKSNLSGASRTRLSEIRTELVRLVSAEEIKWKQRGKSAWLAKGDRNTMFFHAEASQW</sequence>
<gene>
    <name evidence="1" type="ORF">Slati_2987900</name>
</gene>
<evidence type="ECO:0008006" key="2">
    <source>
        <dbReference type="Google" id="ProtNLM"/>
    </source>
</evidence>
<dbReference type="AlphaFoldDB" id="A0AAW2VIF3"/>
<evidence type="ECO:0000313" key="1">
    <source>
        <dbReference type="EMBL" id="KAL0428131.1"/>
    </source>
</evidence>
<name>A0AAW2VIF3_9LAMI</name>
<organism evidence="1">
    <name type="scientific">Sesamum latifolium</name>
    <dbReference type="NCBI Taxonomy" id="2727402"/>
    <lineage>
        <taxon>Eukaryota</taxon>
        <taxon>Viridiplantae</taxon>
        <taxon>Streptophyta</taxon>
        <taxon>Embryophyta</taxon>
        <taxon>Tracheophyta</taxon>
        <taxon>Spermatophyta</taxon>
        <taxon>Magnoliopsida</taxon>
        <taxon>eudicotyledons</taxon>
        <taxon>Gunneridae</taxon>
        <taxon>Pentapetalae</taxon>
        <taxon>asterids</taxon>
        <taxon>lamiids</taxon>
        <taxon>Lamiales</taxon>
        <taxon>Pedaliaceae</taxon>
        <taxon>Sesamum</taxon>
    </lineage>
</organism>
<dbReference type="EMBL" id="JACGWN010000010">
    <property type="protein sequence ID" value="KAL0428131.1"/>
    <property type="molecule type" value="Genomic_DNA"/>
</dbReference>